<reference evidence="4" key="2">
    <citation type="journal article" date="2023" name="BMC Genomics">
        <title>Pest status, molecular evolution, and epigenetic factors derived from the genome assembly of Frankliniella fusca, a thysanopteran phytovirus vector.</title>
        <authorList>
            <person name="Catto M.A."/>
            <person name="Labadie P.E."/>
            <person name="Jacobson A.L."/>
            <person name="Kennedy G.G."/>
            <person name="Srinivasan R."/>
            <person name="Hunt B.G."/>
        </authorList>
    </citation>
    <scope>NUCLEOTIDE SEQUENCE</scope>
    <source>
        <strain evidence="4">PL_HMW_Pooled</strain>
    </source>
</reference>
<dbReference type="InterPro" id="IPR007527">
    <property type="entry name" value="Znf_SWIM"/>
</dbReference>
<sequence>MERGSQESVTKTNAVEFGVFDAFFAPRCYLGTASLEIKIKLITKDTRKKDPLIGKNDPPLPGIVIVRNSHNHHIEVGDSMQYLRGSENLRKTFEEYFTEMAPGQAMRLHEEKLSLKENGEILKADGHFNPLPNTVYYWHREWRKKHFGPPQHPLETLKSKCEQYEKDGTTVVVSDEAPWCVLVCTPIMKRAQALESAGEIIFIDSTGTVDASHSNVTVISTATKIGAVPVCMLMHESQTTLCYTKAFKLFAEHFPTGFGGKSYPEVFMTDNSNTEKSALEMVWPQAEQLLCHFHVVQQEWTWLLTAKNQVEVSQRQSFISSFKKIMYSKTTEELEESIMDFNSRVTHKSYNKRVNDFLDRKKEWVSLFRQDLLMRGHQTNNYSEATIRILKDVILQRIKAYNLVALINYIITVWQNYMKTRILRVAYNRDSKPVHVYENLLRKMDAELVKKIVKIDEHTYQVPSATDSDLLYEVDRGLGVCNCKAGSSGAFCKHQALLYSAFGGYFPNAPPILSTDRYQLGLLALGNKCPPPKFFLGMKEGLEGGTPLTQDLSVVTEMEQVEHASLTQSQDINAECLEVQQESCFQPEEREQIIKEFSEQWERLNNLGSSEDKYLEFLKKATKEMKKISTGSAATNAVINVVQSLKGYSSSSVRQGRIGVQVTSLARRPEGAPKTRNRLPAGRKPNSTTDTDKLKKTKKPARKRQIAESIRRNIAHVKSH</sequence>
<dbReference type="Pfam" id="PF10551">
    <property type="entry name" value="MULE"/>
    <property type="match status" value="1"/>
</dbReference>
<keyword evidence="1" id="KW-0479">Metal-binding</keyword>
<comment type="caution">
    <text evidence="4">The sequence shown here is derived from an EMBL/GenBank/DDBJ whole genome shotgun (WGS) entry which is preliminary data.</text>
</comment>
<proteinExistence type="predicted"/>
<dbReference type="InterPro" id="IPR018289">
    <property type="entry name" value="MULE_transposase_dom"/>
</dbReference>
<protein>
    <submittedName>
        <fullName evidence="4">Protein FAR1-RELATED SEQUENCE 11</fullName>
    </submittedName>
</protein>
<name>A0AAE1HL08_9NEOP</name>
<dbReference type="GO" id="GO:0008270">
    <property type="term" value="F:zinc ion binding"/>
    <property type="evidence" value="ECO:0007669"/>
    <property type="project" value="UniProtKB-KW"/>
</dbReference>
<evidence type="ECO:0000313" key="4">
    <source>
        <dbReference type="EMBL" id="KAK3922591.1"/>
    </source>
</evidence>
<accession>A0AAE1HL08</accession>
<dbReference type="EMBL" id="JAHWGI010001099">
    <property type="protein sequence ID" value="KAK3922591.1"/>
    <property type="molecule type" value="Genomic_DNA"/>
</dbReference>
<feature type="compositionally biased region" description="Basic residues" evidence="2">
    <location>
        <begin position="695"/>
        <end position="704"/>
    </location>
</feature>
<evidence type="ECO:0000259" key="3">
    <source>
        <dbReference type="PROSITE" id="PS50966"/>
    </source>
</evidence>
<dbReference type="PANTHER" id="PTHR35385">
    <property type="entry name" value="PROTEIN B, PUTATIVE-RELATED-RELATED"/>
    <property type="match status" value="1"/>
</dbReference>
<keyword evidence="1" id="KW-0863">Zinc-finger</keyword>
<evidence type="ECO:0000256" key="2">
    <source>
        <dbReference type="SAM" id="MobiDB-lite"/>
    </source>
</evidence>
<dbReference type="Proteomes" id="UP001219518">
    <property type="component" value="Unassembled WGS sequence"/>
</dbReference>
<dbReference type="PROSITE" id="PS50966">
    <property type="entry name" value="ZF_SWIM"/>
    <property type="match status" value="1"/>
</dbReference>
<evidence type="ECO:0000256" key="1">
    <source>
        <dbReference type="PROSITE-ProRule" id="PRU00325"/>
    </source>
</evidence>
<feature type="domain" description="SWIM-type" evidence="3">
    <location>
        <begin position="472"/>
        <end position="503"/>
    </location>
</feature>
<dbReference type="AlphaFoldDB" id="A0AAE1HL08"/>
<reference evidence="4" key="1">
    <citation type="submission" date="2021-07" db="EMBL/GenBank/DDBJ databases">
        <authorList>
            <person name="Catto M.A."/>
            <person name="Jacobson A."/>
            <person name="Kennedy G."/>
            <person name="Labadie P."/>
            <person name="Hunt B.G."/>
            <person name="Srinivasan R."/>
        </authorList>
    </citation>
    <scope>NUCLEOTIDE SEQUENCE</scope>
    <source>
        <strain evidence="4">PL_HMW_Pooled</strain>
        <tissue evidence="4">Head</tissue>
    </source>
</reference>
<organism evidence="4 5">
    <name type="scientific">Frankliniella fusca</name>
    <dbReference type="NCBI Taxonomy" id="407009"/>
    <lineage>
        <taxon>Eukaryota</taxon>
        <taxon>Metazoa</taxon>
        <taxon>Ecdysozoa</taxon>
        <taxon>Arthropoda</taxon>
        <taxon>Hexapoda</taxon>
        <taxon>Insecta</taxon>
        <taxon>Pterygota</taxon>
        <taxon>Neoptera</taxon>
        <taxon>Paraneoptera</taxon>
        <taxon>Thysanoptera</taxon>
        <taxon>Terebrantia</taxon>
        <taxon>Thripoidea</taxon>
        <taxon>Thripidae</taxon>
        <taxon>Frankliniella</taxon>
    </lineage>
</organism>
<keyword evidence="5" id="KW-1185">Reference proteome</keyword>
<dbReference type="PANTHER" id="PTHR35385:SF2">
    <property type="entry name" value="PROTEIN B, PUTATIVE-RELATED"/>
    <property type="match status" value="1"/>
</dbReference>
<keyword evidence="1" id="KW-0862">Zinc</keyword>
<evidence type="ECO:0000313" key="5">
    <source>
        <dbReference type="Proteomes" id="UP001219518"/>
    </source>
</evidence>
<feature type="region of interest" description="Disordered" evidence="2">
    <location>
        <begin position="665"/>
        <end position="720"/>
    </location>
</feature>
<gene>
    <name evidence="4" type="ORF">KUF71_012048</name>
</gene>